<dbReference type="OMA" id="LWVIIHR"/>
<dbReference type="InterPro" id="IPR014284">
    <property type="entry name" value="RNA_pol_sigma-70_dom"/>
</dbReference>
<sequence>MSEVEQLNSITPKRIEEIRLQMMKFAILQLKDADLAEDVVQEALVSAYKNAHSFRGQAALKTWIFAILKNKIIDLIKQRKRLVNISELVEEESPNQFFDQTGYWAADNYQPKEWQDVNQLNYKKEFWAIFDICLNKLPAQQARIFMMREHLELTSEQICQKCEISTANLHVILHRARLQLQACLTKNWFDGEKD</sequence>
<protein>
    <recommendedName>
        <fullName evidence="6">RNA polymerase sigma factor</fullName>
    </recommendedName>
</protein>
<evidence type="ECO:0000256" key="1">
    <source>
        <dbReference type="ARBA" id="ARBA00010641"/>
    </source>
</evidence>
<dbReference type="Pfam" id="PF08281">
    <property type="entry name" value="Sigma70_r4_2"/>
    <property type="match status" value="1"/>
</dbReference>
<dbReference type="GO" id="GO:0003677">
    <property type="term" value="F:DNA binding"/>
    <property type="evidence" value="ECO:0007669"/>
    <property type="project" value="UniProtKB-KW"/>
</dbReference>
<dbReference type="InterPro" id="IPR013324">
    <property type="entry name" value="RNA_pol_sigma_r3/r4-like"/>
</dbReference>
<dbReference type="PANTHER" id="PTHR43133">
    <property type="entry name" value="RNA POLYMERASE ECF-TYPE SIGMA FACTO"/>
    <property type="match status" value="1"/>
</dbReference>
<evidence type="ECO:0000256" key="3">
    <source>
        <dbReference type="ARBA" id="ARBA00023082"/>
    </source>
</evidence>
<keyword evidence="5 6" id="KW-0804">Transcription</keyword>
<dbReference type="SUPFAM" id="SSF88659">
    <property type="entry name" value="Sigma3 and sigma4 domains of RNA polymerase sigma factors"/>
    <property type="match status" value="1"/>
</dbReference>
<keyword evidence="4 6" id="KW-0238">DNA-binding</keyword>
<evidence type="ECO:0000259" key="7">
    <source>
        <dbReference type="Pfam" id="PF04542"/>
    </source>
</evidence>
<evidence type="ECO:0000256" key="6">
    <source>
        <dbReference type="RuleBase" id="RU000716"/>
    </source>
</evidence>
<dbReference type="EMBL" id="CP011219">
    <property type="protein sequence ID" value="AKO32930.1"/>
    <property type="molecule type" value="Genomic_DNA"/>
</dbReference>
<dbReference type="InterPro" id="IPR013325">
    <property type="entry name" value="RNA_pol_sigma_r2"/>
</dbReference>
<evidence type="ECO:0000313" key="9">
    <source>
        <dbReference type="EMBL" id="AKO32930.1"/>
    </source>
</evidence>
<dbReference type="NCBIfam" id="TIGR02937">
    <property type="entry name" value="sigma70-ECF"/>
    <property type="match status" value="1"/>
</dbReference>
<dbReference type="GO" id="GO:0006352">
    <property type="term" value="P:DNA-templated transcription initiation"/>
    <property type="evidence" value="ECO:0007669"/>
    <property type="project" value="InterPro"/>
</dbReference>
<evidence type="ECO:0000313" key="10">
    <source>
        <dbReference type="Proteomes" id="UP000060132"/>
    </source>
</evidence>
<keyword evidence="2 6" id="KW-0805">Transcription regulation</keyword>
<dbReference type="InterPro" id="IPR039425">
    <property type="entry name" value="RNA_pol_sigma-70-like"/>
</dbReference>
<dbReference type="PROSITE" id="PS01063">
    <property type="entry name" value="SIGMA70_ECF"/>
    <property type="match status" value="1"/>
</dbReference>
<dbReference type="GO" id="GO:0016987">
    <property type="term" value="F:sigma factor activity"/>
    <property type="evidence" value="ECO:0007669"/>
    <property type="project" value="UniProtKB-KW"/>
</dbReference>
<evidence type="ECO:0000256" key="2">
    <source>
        <dbReference type="ARBA" id="ARBA00023015"/>
    </source>
</evidence>
<evidence type="ECO:0000256" key="4">
    <source>
        <dbReference type="ARBA" id="ARBA00023125"/>
    </source>
</evidence>
<organism evidence="9 10">
    <name type="scientific">Haemophilus ducreyi</name>
    <dbReference type="NCBI Taxonomy" id="730"/>
    <lineage>
        <taxon>Bacteria</taxon>
        <taxon>Pseudomonadati</taxon>
        <taxon>Pseudomonadota</taxon>
        <taxon>Gammaproteobacteria</taxon>
        <taxon>Pasteurellales</taxon>
        <taxon>Pasteurellaceae</taxon>
        <taxon>Haemophilus</taxon>
    </lineage>
</organism>
<evidence type="ECO:0000256" key="5">
    <source>
        <dbReference type="ARBA" id="ARBA00023163"/>
    </source>
</evidence>
<dbReference type="InterPro" id="IPR000838">
    <property type="entry name" value="RNA_pol_sigma70_ECF_CS"/>
</dbReference>
<dbReference type="Pfam" id="PF04542">
    <property type="entry name" value="Sigma70_r2"/>
    <property type="match status" value="1"/>
</dbReference>
<dbReference type="AlphaFoldDB" id="A0AAC8UDV8"/>
<accession>A0AAC8UDV8</accession>
<dbReference type="InterPro" id="IPR014289">
    <property type="entry name" value="RNA_pol_sigma-24-rel"/>
</dbReference>
<keyword evidence="3 6" id="KW-0731">Sigma factor</keyword>
<dbReference type="CDD" id="cd06171">
    <property type="entry name" value="Sigma70_r4"/>
    <property type="match status" value="1"/>
</dbReference>
<dbReference type="SUPFAM" id="SSF88946">
    <property type="entry name" value="Sigma2 domain of RNA polymerase sigma factors"/>
    <property type="match status" value="1"/>
</dbReference>
<dbReference type="NCBIfam" id="NF009182">
    <property type="entry name" value="PRK12530.1"/>
    <property type="match status" value="1"/>
</dbReference>
<proteinExistence type="inferred from homology"/>
<name>A0AAC8UDV8_HAEDC</name>
<feature type="domain" description="RNA polymerase sigma-70 region 2" evidence="7">
    <location>
        <begin position="25"/>
        <end position="81"/>
    </location>
</feature>
<reference evidence="9 10" key="1">
    <citation type="journal article" date="2015" name="PLoS Negl. Trop. Dis.">
        <title>Haemophilus ducreyi Cutaneous Ulcer Strains Are Nearly Identical to Class I Genital Ulcer Strains.</title>
        <authorList>
            <person name="Gangaiah D."/>
            <person name="Webb K.M."/>
            <person name="Humphreys T.L."/>
            <person name="Fortney K.R."/>
            <person name="Toh E."/>
            <person name="Tai A."/>
            <person name="Katz S.S."/>
            <person name="Pillay A."/>
            <person name="Chen C.Y."/>
            <person name="Roberts S.A."/>
            <person name="Munson R.S.Jr."/>
            <person name="Spinola S.M."/>
        </authorList>
    </citation>
    <scope>NUCLEOTIDE SEQUENCE [LARGE SCALE GENOMIC DNA]</scope>
    <source>
        <strain evidence="10">CLU2</strain>
    </source>
</reference>
<dbReference type="InterPro" id="IPR007627">
    <property type="entry name" value="RNA_pol_sigma70_r2"/>
</dbReference>
<dbReference type="Gene3D" id="1.10.1740.10">
    <property type="match status" value="1"/>
</dbReference>
<feature type="domain" description="RNA polymerase sigma factor 70 region 4 type 2" evidence="8">
    <location>
        <begin position="133"/>
        <end position="180"/>
    </location>
</feature>
<dbReference type="NCBIfam" id="TIGR02943">
    <property type="entry name" value="Sig70_famx1"/>
    <property type="match status" value="1"/>
</dbReference>
<dbReference type="InterPro" id="IPR013249">
    <property type="entry name" value="RNA_pol_sigma70_r4_t2"/>
</dbReference>
<dbReference type="Proteomes" id="UP000060132">
    <property type="component" value="Chromosome"/>
</dbReference>
<dbReference type="InterPro" id="IPR036388">
    <property type="entry name" value="WH-like_DNA-bd_sf"/>
</dbReference>
<dbReference type="RefSeq" id="WP_010945668.1">
    <property type="nucleotide sequence ID" value="NZ_CP011218.1"/>
</dbReference>
<gene>
    <name evidence="9" type="ORF">RZ57_07475</name>
</gene>
<dbReference type="Gene3D" id="1.10.10.10">
    <property type="entry name" value="Winged helix-like DNA-binding domain superfamily/Winged helix DNA-binding domain"/>
    <property type="match status" value="1"/>
</dbReference>
<dbReference type="PANTHER" id="PTHR43133:SF8">
    <property type="entry name" value="RNA POLYMERASE SIGMA FACTOR HI_1459-RELATED"/>
    <property type="match status" value="1"/>
</dbReference>
<comment type="similarity">
    <text evidence="1 6">Belongs to the sigma-70 factor family. ECF subfamily.</text>
</comment>
<evidence type="ECO:0000259" key="8">
    <source>
        <dbReference type="Pfam" id="PF08281"/>
    </source>
</evidence>